<feature type="compositionally biased region" description="Polar residues" evidence="1">
    <location>
        <begin position="994"/>
        <end position="1003"/>
    </location>
</feature>
<evidence type="ECO:0000313" key="3">
    <source>
        <dbReference type="Proteomes" id="UP000037660"/>
    </source>
</evidence>
<feature type="region of interest" description="Disordered" evidence="1">
    <location>
        <begin position="981"/>
        <end position="1003"/>
    </location>
</feature>
<feature type="compositionally biased region" description="Low complexity" evidence="1">
    <location>
        <begin position="99"/>
        <end position="119"/>
    </location>
</feature>
<dbReference type="STRING" id="1547922.ISF6_3013"/>
<feature type="region of interest" description="Disordered" evidence="1">
    <location>
        <begin position="177"/>
        <end position="197"/>
    </location>
</feature>
<proteinExistence type="predicted"/>
<organism evidence="2 3">
    <name type="scientific">Piscinibacter sakaiensis</name>
    <name type="common">Ideonella sakaiensis</name>
    <dbReference type="NCBI Taxonomy" id="1547922"/>
    <lineage>
        <taxon>Bacteria</taxon>
        <taxon>Pseudomonadati</taxon>
        <taxon>Pseudomonadota</taxon>
        <taxon>Betaproteobacteria</taxon>
        <taxon>Burkholderiales</taxon>
        <taxon>Sphaerotilaceae</taxon>
        <taxon>Piscinibacter</taxon>
    </lineage>
</organism>
<comment type="caution">
    <text evidence="2">The sequence shown here is derived from an EMBL/GenBank/DDBJ whole genome shotgun (WGS) entry which is preliminary data.</text>
</comment>
<feature type="compositionally biased region" description="Basic residues" evidence="1">
    <location>
        <begin position="89"/>
        <end position="98"/>
    </location>
</feature>
<protein>
    <submittedName>
        <fullName evidence="2">Uncharacterized protein</fullName>
    </submittedName>
</protein>
<feature type="compositionally biased region" description="Low complexity" evidence="1">
    <location>
        <begin position="74"/>
        <end position="88"/>
    </location>
</feature>
<feature type="region of interest" description="Disordered" evidence="1">
    <location>
        <begin position="410"/>
        <end position="432"/>
    </location>
</feature>
<feature type="compositionally biased region" description="Basic residues" evidence="1">
    <location>
        <begin position="62"/>
        <end position="73"/>
    </location>
</feature>
<sequence length="1003" mass="106808">MAAGAFRHQSGVERRQVAHRHRLQGLPRREAGRRGHSRRRVAGGSAGHQRHPPFGDAGPHQRIQRRLARRLPRGRAVVGAAQPALRPPRLARARRLQRQRAAGRGLAEPLAGEAAAQHHAGRAAQLVRASRDHRGLGLPRMEQRRVEIAVPGPHPAGGLDELRQALRIARAPARITPDGAAGRQQQQRAGAGGDLHAAGRDARRLVPAALPDLRDRQPVAHRVRHRVRGVAQQRQGLGEGQLPGREVALVRVHVALAAEGVGRAGGQAAAGPAAALLRIQRAVHQVQRLRIAAAAGQDLAERGLDLRGQAGVTGGAGQVQRRLGLVGPFAEAADGVLQVAQPVAGARDAQRLAAALGQQPRALEHGQAIGQGQRVEDAGVGELGRQADPARIVRGRAARPAVDRLQRAAVQAPRRAEREGRDRTVPRPLGRLRGPLPVAGAARVVGQGLVRVGQLGGAGRAGQQPGLDAPVQVGALIEPGGLDHRLARHPVLEAEQAAGGVGVEEVGIGQQLQHGRVRRAAADLGQQRHRAGRADHRRGAHQRRGGRRQPLQARGHQPAEPAGGRGPAVQRLPQRLRGRRQAQLLDEQRHAAGVVVDAAGEEGVGIRQPQAHRLRGLGRVERRHRQVRAVGHPGQAVLARAGRQQHARAVGRLQQAHQQAPAGIVGPLPVVDHEQRRAGLQAQPQLVVHVRDVVRGLAPAEHLHEGLQQAGAALRLAMAEQQLPVRRQAPRQELLHQPGLAQPRAALHDDAARRRGAGEQLRQLAEQPLAADEGRQAAPHQRIEAARHAHVAQHLHHLGRAGGSRPRVRPQFEAVRVGPERVEAGEDAARRGVALQVRGHVHRIAAQVHPAALEVALGQQHDAGVQPGAQPQRHAGLGPQAVDRGMDLQRTGGRPAAVVLGRVRQAEHDQRAVALDAQHRAAVALRGRLPAPPHGRQQLGELLDLEPAGQRAGALQVGAQDRQAVAAGVLHAEDGRVRVTLPHPPVEGWRRDGATSSLGRKPA</sequence>
<reference evidence="2 3" key="2">
    <citation type="journal article" date="2016" name="Science">
        <title>A bacterium that degrades and assimilates poly(ethylene terephthalate).</title>
        <authorList>
            <person name="Yoshida S."/>
            <person name="Hiraga K."/>
            <person name="Takehana T."/>
            <person name="Taniguchi I."/>
            <person name="Yamaji H."/>
            <person name="Maeda Y."/>
            <person name="Toyohara K."/>
            <person name="Miyamoto K."/>
            <person name="Kimura Y."/>
            <person name="Oda K."/>
        </authorList>
    </citation>
    <scope>NUCLEOTIDE SEQUENCE [LARGE SCALE GENOMIC DNA]</scope>
    <source>
        <strain evidence="3">NBRC 110686 / TISTR 2288 / 201-F6</strain>
    </source>
</reference>
<feature type="compositionally biased region" description="Low complexity" evidence="1">
    <location>
        <begin position="179"/>
        <end position="189"/>
    </location>
</feature>
<dbReference type="AlphaFoldDB" id="A0A0K8P3H3"/>
<gene>
    <name evidence="2" type="ORF">ISF6_3013</name>
</gene>
<accession>A0A0K8P3H3</accession>
<evidence type="ECO:0000256" key="1">
    <source>
        <dbReference type="SAM" id="MobiDB-lite"/>
    </source>
</evidence>
<keyword evidence="3" id="KW-1185">Reference proteome</keyword>
<feature type="compositionally biased region" description="Basic residues" evidence="1">
    <location>
        <begin position="527"/>
        <end position="547"/>
    </location>
</feature>
<name>A0A0K8P3H3_PISS1</name>
<feature type="region of interest" description="Disordered" evidence="1">
    <location>
        <begin position="521"/>
        <end position="573"/>
    </location>
</feature>
<evidence type="ECO:0000313" key="2">
    <source>
        <dbReference type="EMBL" id="GAP37158.1"/>
    </source>
</evidence>
<feature type="region of interest" description="Disordered" evidence="1">
    <location>
        <begin position="1"/>
        <end position="119"/>
    </location>
</feature>
<reference evidence="3" key="1">
    <citation type="submission" date="2015-07" db="EMBL/GenBank/DDBJ databases">
        <title>Discovery of a poly(ethylene terephthalate assimilation.</title>
        <authorList>
            <person name="Yoshida S."/>
            <person name="Hiraga K."/>
            <person name="Takehana T."/>
            <person name="Taniguchi I."/>
            <person name="Yamaji H."/>
            <person name="Maeda Y."/>
            <person name="Toyohara K."/>
            <person name="Miyamoto K."/>
            <person name="Kimura Y."/>
            <person name="Oda K."/>
        </authorList>
    </citation>
    <scope>NUCLEOTIDE SEQUENCE [LARGE SCALE GENOMIC DNA]</scope>
    <source>
        <strain evidence="3">NBRC 110686 / TISTR 2288 / 201-F6</strain>
    </source>
</reference>
<dbReference type="Proteomes" id="UP000037660">
    <property type="component" value="Unassembled WGS sequence"/>
</dbReference>
<dbReference type="EMBL" id="BBYR01000043">
    <property type="protein sequence ID" value="GAP37158.1"/>
    <property type="molecule type" value="Genomic_DNA"/>
</dbReference>
<feature type="compositionally biased region" description="Basic and acidic residues" evidence="1">
    <location>
        <begin position="414"/>
        <end position="425"/>
    </location>
</feature>